<keyword evidence="12" id="KW-0472">Membrane</keyword>
<evidence type="ECO:0000313" key="20">
    <source>
        <dbReference type="Ensembl" id="ENSELUP00000086557.1"/>
    </source>
</evidence>
<dbReference type="GO" id="GO:0006309">
    <property type="term" value="P:apoptotic DNA fragmentation"/>
    <property type="evidence" value="ECO:0007669"/>
    <property type="project" value="TreeGrafter"/>
</dbReference>
<accession>A0AAY5KJI2</accession>
<dbReference type="InterPro" id="IPR044929">
    <property type="entry name" value="DNA/RNA_non-sp_Endonuclease_sf"/>
</dbReference>
<dbReference type="Proteomes" id="UP000265140">
    <property type="component" value="Chromosome 21"/>
</dbReference>
<dbReference type="GO" id="GO:0008409">
    <property type="term" value="F:5'-3' exonuclease activity"/>
    <property type="evidence" value="ECO:0007669"/>
    <property type="project" value="TreeGrafter"/>
</dbReference>
<evidence type="ECO:0000256" key="1">
    <source>
        <dbReference type="ARBA" id="ARBA00001968"/>
    </source>
</evidence>
<dbReference type="FunFam" id="3.40.570.10:FF:000003">
    <property type="entry name" value="Nuclease EXOG, mitochondrial"/>
    <property type="match status" value="1"/>
</dbReference>
<dbReference type="InterPro" id="IPR020821">
    <property type="entry name" value="ENPP1-3/EXOG-like_nuc-like"/>
</dbReference>
<dbReference type="GO" id="GO:0005743">
    <property type="term" value="C:mitochondrial inner membrane"/>
    <property type="evidence" value="ECO:0007669"/>
    <property type="project" value="UniProtKB-SubCell"/>
</dbReference>
<dbReference type="GeneID" id="105030613"/>
<evidence type="ECO:0000256" key="15">
    <source>
        <dbReference type="ARBA" id="ARBA00081050"/>
    </source>
</evidence>
<dbReference type="Gene3D" id="3.40.570.10">
    <property type="entry name" value="Extracellular Endonuclease, subunit A"/>
    <property type="match status" value="1"/>
</dbReference>
<evidence type="ECO:0000313" key="21">
    <source>
        <dbReference type="Proteomes" id="UP000265140"/>
    </source>
</evidence>
<evidence type="ECO:0000256" key="8">
    <source>
        <dbReference type="ARBA" id="ARBA00022792"/>
    </source>
</evidence>
<reference evidence="20" key="3">
    <citation type="submission" date="2025-09" db="UniProtKB">
        <authorList>
            <consortium name="Ensembl"/>
        </authorList>
    </citation>
    <scope>IDENTIFICATION</scope>
</reference>
<dbReference type="GO" id="GO:0003676">
    <property type="term" value="F:nucleic acid binding"/>
    <property type="evidence" value="ECO:0007669"/>
    <property type="project" value="InterPro"/>
</dbReference>
<evidence type="ECO:0000256" key="12">
    <source>
        <dbReference type="ARBA" id="ARBA00023136"/>
    </source>
</evidence>
<comment type="subcellular location">
    <subcellularLocation>
        <location evidence="2">Mitochondrion inner membrane</location>
    </subcellularLocation>
</comment>
<dbReference type="SMART" id="SM00892">
    <property type="entry name" value="Endonuclease_NS"/>
    <property type="match status" value="1"/>
</dbReference>
<gene>
    <name evidence="20" type="primary">EXOG</name>
</gene>
<comment type="subunit">
    <text evidence="4">Homodimer.</text>
</comment>
<dbReference type="GO" id="GO:0005634">
    <property type="term" value="C:nucleus"/>
    <property type="evidence" value="ECO:0007669"/>
    <property type="project" value="TreeGrafter"/>
</dbReference>
<keyword evidence="9" id="KW-0378">Hydrolase</keyword>
<dbReference type="Pfam" id="PF18026">
    <property type="entry name" value="Exog_C"/>
    <property type="match status" value="1"/>
</dbReference>
<dbReference type="GO" id="GO:0004521">
    <property type="term" value="F:RNA endonuclease activity"/>
    <property type="evidence" value="ECO:0007669"/>
    <property type="project" value="TreeGrafter"/>
</dbReference>
<sequence length="362" mass="40756">MAANVKLFRFVGGFVLGAAVSTGSCVAVIKLYKEDAEDQREKVPQAQQDIGRYGFPLTGAEIRYYANHTLSYDQARKTPRWVAEHLSHEKLLGKADRKHCKFKPDPSIPESFSAHNTDYLGSGWSRGHMAPAGDNKSSEQAMAETFYLSNIVPQNYENNAGFWNRLEMYCRDLAKRFDDVWVISGPLSLPEEGEDGKKTVCYQLIGKDDVAVPTHLFKIILAGKNKSFSGTLGNNQSEDLAVGAFVVPNQPIGFERPLTDFQVSLSELEKMSGLIFFPKVEQTIHSLPNLCEKDSCHLMDFKEFTLYLTGRKVGSARTRTKLEKSMAELKEKGIVPDDYLLRLYHEKKKELENKEQNLAHPP</sequence>
<dbReference type="SUPFAM" id="SSF54060">
    <property type="entry name" value="His-Me finger endonucleases"/>
    <property type="match status" value="1"/>
</dbReference>
<name>A0AAY5KJI2_ESOLU</name>
<evidence type="ECO:0000256" key="16">
    <source>
        <dbReference type="PIRSR" id="PIRSR640255-1"/>
    </source>
</evidence>
<feature type="domain" description="DNA/RNA non-specific endonuclease/pyrophosphatase/phosphodiesterase" evidence="19">
    <location>
        <begin position="64"/>
        <end position="283"/>
    </location>
</feature>
<keyword evidence="7" id="KW-0255">Endonuclease</keyword>
<evidence type="ECO:0000256" key="6">
    <source>
        <dbReference type="ARBA" id="ARBA00022723"/>
    </source>
</evidence>
<evidence type="ECO:0000256" key="5">
    <source>
        <dbReference type="ARBA" id="ARBA00022722"/>
    </source>
</evidence>
<keyword evidence="6 17" id="KW-0479">Metal-binding</keyword>
<reference evidence="20 21" key="1">
    <citation type="submission" date="2020-02" db="EMBL/GenBank/DDBJ databases">
        <title>Esox lucius (northern pike) genome, fEsoLuc1, primary haplotype.</title>
        <authorList>
            <person name="Myers G."/>
            <person name="Karagic N."/>
            <person name="Meyer A."/>
            <person name="Pippel M."/>
            <person name="Reichard M."/>
            <person name="Winkler S."/>
            <person name="Tracey A."/>
            <person name="Sims Y."/>
            <person name="Howe K."/>
            <person name="Rhie A."/>
            <person name="Formenti G."/>
            <person name="Durbin R."/>
            <person name="Fedrigo O."/>
            <person name="Jarvis E.D."/>
        </authorList>
    </citation>
    <scope>NUCLEOTIDE SEQUENCE [LARGE SCALE GENOMIC DNA]</scope>
</reference>
<dbReference type="Pfam" id="PF01223">
    <property type="entry name" value="Endonuclease_NS"/>
    <property type="match status" value="1"/>
</dbReference>
<comment type="function">
    <text evidence="13">Endo/exonuclease with nicking activity towards supercoiled DNA, a preference for single-stranded DNA and 5'-3' exonuclease activity.</text>
</comment>
<dbReference type="PANTHER" id="PTHR13966:SF19">
    <property type="entry name" value="NUCLEASE EXOG, MITOCHONDRIAL"/>
    <property type="match status" value="1"/>
</dbReference>
<evidence type="ECO:0000256" key="9">
    <source>
        <dbReference type="ARBA" id="ARBA00022801"/>
    </source>
</evidence>
<organism evidence="20 21">
    <name type="scientific">Esox lucius</name>
    <name type="common">Northern pike</name>
    <dbReference type="NCBI Taxonomy" id="8010"/>
    <lineage>
        <taxon>Eukaryota</taxon>
        <taxon>Metazoa</taxon>
        <taxon>Chordata</taxon>
        <taxon>Craniata</taxon>
        <taxon>Vertebrata</taxon>
        <taxon>Euteleostomi</taxon>
        <taxon>Actinopterygii</taxon>
        <taxon>Neopterygii</taxon>
        <taxon>Teleostei</taxon>
        <taxon>Protacanthopterygii</taxon>
        <taxon>Esociformes</taxon>
        <taxon>Esocidae</taxon>
        <taxon>Esox</taxon>
    </lineage>
</organism>
<evidence type="ECO:0000256" key="17">
    <source>
        <dbReference type="PIRSR" id="PIRSR640255-2"/>
    </source>
</evidence>
<dbReference type="InterPro" id="IPR041003">
    <property type="entry name" value="Exog_C"/>
</dbReference>
<keyword evidence="11" id="KW-0496">Mitochondrion</keyword>
<dbReference type="AlphaFoldDB" id="A0AAY5KJI2"/>
<feature type="active site" description="Proton acceptor" evidence="16">
    <location>
        <position position="128"/>
    </location>
</feature>
<dbReference type="KEGG" id="els:105030613"/>
<dbReference type="CDD" id="cd00091">
    <property type="entry name" value="NUC"/>
    <property type="match status" value="1"/>
</dbReference>
<dbReference type="GeneTree" id="ENSGT00940000160677"/>
<feature type="domain" description="ENPP1-3/EXOG-like endonuclease/phosphodiesterase" evidence="18">
    <location>
        <begin position="65"/>
        <end position="283"/>
    </location>
</feature>
<evidence type="ECO:0000256" key="10">
    <source>
        <dbReference type="ARBA" id="ARBA00022946"/>
    </source>
</evidence>
<keyword evidence="5" id="KW-0540">Nuclease</keyword>
<dbReference type="Gene3D" id="6.10.250.1250">
    <property type="match status" value="1"/>
</dbReference>
<dbReference type="SMART" id="SM00477">
    <property type="entry name" value="NUC"/>
    <property type="match status" value="1"/>
</dbReference>
<keyword evidence="21" id="KW-1185">Reference proteome</keyword>
<dbReference type="InterPro" id="IPR044925">
    <property type="entry name" value="His-Me_finger_sf"/>
</dbReference>
<keyword evidence="8" id="KW-0999">Mitochondrion inner membrane</keyword>
<dbReference type="GO" id="GO:0000014">
    <property type="term" value="F:single-stranded DNA endodeoxyribonuclease activity"/>
    <property type="evidence" value="ECO:0007669"/>
    <property type="project" value="TreeGrafter"/>
</dbReference>
<evidence type="ECO:0000256" key="11">
    <source>
        <dbReference type="ARBA" id="ARBA00023128"/>
    </source>
</evidence>
<dbReference type="InterPro" id="IPR040255">
    <property type="entry name" value="Non-specific_endonuclease"/>
</dbReference>
<dbReference type="GO" id="GO:0046872">
    <property type="term" value="F:metal ion binding"/>
    <property type="evidence" value="ECO:0007669"/>
    <property type="project" value="UniProtKB-KW"/>
</dbReference>
<evidence type="ECO:0000256" key="2">
    <source>
        <dbReference type="ARBA" id="ARBA00004273"/>
    </source>
</evidence>
<dbReference type="InterPro" id="IPR001604">
    <property type="entry name" value="Endo_G_ENPP1-like_dom"/>
</dbReference>
<feature type="binding site" evidence="17">
    <location>
        <position position="159"/>
    </location>
    <ligand>
        <name>Mg(2+)</name>
        <dbReference type="ChEBI" id="CHEBI:18420"/>
        <note>catalytic</note>
    </ligand>
</feature>
<comment type="cofactor">
    <cofactor evidence="1">
        <name>a divalent metal cation</name>
        <dbReference type="ChEBI" id="CHEBI:60240"/>
    </cofactor>
</comment>
<evidence type="ECO:0000256" key="14">
    <source>
        <dbReference type="ARBA" id="ARBA00074243"/>
    </source>
</evidence>
<dbReference type="PROSITE" id="PS51257">
    <property type="entry name" value="PROKAR_LIPOPROTEIN"/>
    <property type="match status" value="1"/>
</dbReference>
<dbReference type="PANTHER" id="PTHR13966">
    <property type="entry name" value="ENDONUCLEASE RELATED"/>
    <property type="match status" value="1"/>
</dbReference>
<evidence type="ECO:0000259" key="18">
    <source>
        <dbReference type="SMART" id="SM00477"/>
    </source>
</evidence>
<keyword evidence="10" id="KW-0809">Transit peptide</keyword>
<reference evidence="20" key="2">
    <citation type="submission" date="2025-08" db="UniProtKB">
        <authorList>
            <consortium name="Ensembl"/>
        </authorList>
    </citation>
    <scope>IDENTIFICATION</scope>
</reference>
<evidence type="ECO:0000256" key="4">
    <source>
        <dbReference type="ARBA" id="ARBA00011738"/>
    </source>
</evidence>
<dbReference type="Ensembl" id="ENSELUT00000112075.1">
    <property type="protein sequence ID" value="ENSELUP00000086557.1"/>
    <property type="gene ID" value="ENSELUG00000036194.1"/>
</dbReference>
<evidence type="ECO:0000259" key="19">
    <source>
        <dbReference type="SMART" id="SM00892"/>
    </source>
</evidence>
<evidence type="ECO:0000256" key="7">
    <source>
        <dbReference type="ARBA" id="ARBA00022759"/>
    </source>
</evidence>
<evidence type="ECO:0000256" key="13">
    <source>
        <dbReference type="ARBA" id="ARBA00053281"/>
    </source>
</evidence>
<protein>
    <recommendedName>
        <fullName evidence="14">Nuclease EXOG, mitochondrial</fullName>
    </recommendedName>
    <alternativeName>
        <fullName evidence="15">Endonuclease G-like 1</fullName>
    </alternativeName>
</protein>
<proteinExistence type="inferred from homology"/>
<comment type="similarity">
    <text evidence="3">Belongs to the DNA/RNA non-specific endonuclease family.</text>
</comment>
<evidence type="ECO:0000256" key="3">
    <source>
        <dbReference type="ARBA" id="ARBA00010052"/>
    </source>
</evidence>